<feature type="domain" description="N-acetyltransferase" evidence="1">
    <location>
        <begin position="5"/>
        <end position="170"/>
    </location>
</feature>
<dbReference type="EMBL" id="LWRY01000147">
    <property type="protein sequence ID" value="OCX71047.1"/>
    <property type="molecule type" value="Genomic_DNA"/>
</dbReference>
<dbReference type="SUPFAM" id="SSF55729">
    <property type="entry name" value="Acyl-CoA N-acyltransferases (Nat)"/>
    <property type="match status" value="1"/>
</dbReference>
<keyword evidence="3" id="KW-1185">Reference proteome</keyword>
<evidence type="ECO:0000259" key="1">
    <source>
        <dbReference type="PROSITE" id="PS51186"/>
    </source>
</evidence>
<proteinExistence type="predicted"/>
<dbReference type="PANTHER" id="PTHR43415:SF3">
    <property type="entry name" value="GNAT-FAMILY ACETYLTRANSFERASE"/>
    <property type="match status" value="1"/>
</dbReference>
<dbReference type="PROSITE" id="PS51186">
    <property type="entry name" value="GNAT"/>
    <property type="match status" value="1"/>
</dbReference>
<reference evidence="2" key="1">
    <citation type="journal article" date="2016" name="Int. J. Mol. Sci.">
        <title>Comparative genomics of the extreme acidophile Acidithiobacillus thiooxidans reveals intraspecific divergence and niche adaptation.</title>
        <authorList>
            <person name="Zhang X."/>
            <person name="Feng X."/>
            <person name="Tao J."/>
            <person name="Ma L."/>
            <person name="Xiao Y."/>
            <person name="Liang Y."/>
            <person name="Liu X."/>
            <person name="Yin H."/>
        </authorList>
    </citation>
    <scope>NUCLEOTIDE SEQUENCE [LARGE SCALE GENOMIC DNA]</scope>
    <source>
        <strain evidence="2">DXS-W</strain>
    </source>
</reference>
<dbReference type="Proteomes" id="UP000095008">
    <property type="component" value="Unassembled WGS sequence"/>
</dbReference>
<sequence length="171" mass="19430">MGEEVIIRKVKVEDAQSVLSLMYKLDRESKFMLLEPEERTTTLEQQIQIIQSYKDSQNKVMYVLTNDDKALGFVDGIGNTANRNKHCMSLVIGLVQAISGQGFGKKLLNNLEGWAIPHGYSRLELTVMQHNERAKRLYESCGFKVEGLKRNSLVIDGKYVDELYMAKLLIG</sequence>
<name>A0A1C2I557_ACITH</name>
<comment type="caution">
    <text evidence="2">The sequence shown here is derived from an EMBL/GenBank/DDBJ whole genome shotgun (WGS) entry which is preliminary data.</text>
</comment>
<dbReference type="PANTHER" id="PTHR43415">
    <property type="entry name" value="SPERMIDINE N(1)-ACETYLTRANSFERASE"/>
    <property type="match status" value="1"/>
</dbReference>
<dbReference type="AlphaFoldDB" id="A0A1C2I557"/>
<dbReference type="RefSeq" id="WP_065974405.1">
    <property type="nucleotide sequence ID" value="NZ_LWRY01000147.1"/>
</dbReference>
<gene>
    <name evidence="2" type="ORF">A6M23_12670</name>
</gene>
<evidence type="ECO:0000313" key="3">
    <source>
        <dbReference type="Proteomes" id="UP000095008"/>
    </source>
</evidence>
<evidence type="ECO:0000313" key="2">
    <source>
        <dbReference type="EMBL" id="OCX71047.1"/>
    </source>
</evidence>
<dbReference type="Pfam" id="PF00583">
    <property type="entry name" value="Acetyltransf_1"/>
    <property type="match status" value="1"/>
</dbReference>
<keyword evidence="2" id="KW-0808">Transferase</keyword>
<protein>
    <submittedName>
        <fullName evidence="2">GCN5 family acetyltransferase</fullName>
    </submittedName>
</protein>
<dbReference type="CDD" id="cd04301">
    <property type="entry name" value="NAT_SF"/>
    <property type="match status" value="1"/>
</dbReference>
<accession>A0A1C2I557</accession>
<dbReference type="GO" id="GO:0016747">
    <property type="term" value="F:acyltransferase activity, transferring groups other than amino-acyl groups"/>
    <property type="evidence" value="ECO:0007669"/>
    <property type="project" value="InterPro"/>
</dbReference>
<dbReference type="InterPro" id="IPR000182">
    <property type="entry name" value="GNAT_dom"/>
</dbReference>
<dbReference type="InterPro" id="IPR016181">
    <property type="entry name" value="Acyl_CoA_acyltransferase"/>
</dbReference>
<organism evidence="2 3">
    <name type="scientific">Acidithiobacillus thiooxidans</name>
    <name type="common">Thiobacillus thiooxidans</name>
    <dbReference type="NCBI Taxonomy" id="930"/>
    <lineage>
        <taxon>Bacteria</taxon>
        <taxon>Pseudomonadati</taxon>
        <taxon>Pseudomonadota</taxon>
        <taxon>Acidithiobacillia</taxon>
        <taxon>Acidithiobacillales</taxon>
        <taxon>Acidithiobacillaceae</taxon>
        <taxon>Acidithiobacillus</taxon>
    </lineage>
</organism>
<dbReference type="OrthoDB" id="336415at2"/>
<dbReference type="Gene3D" id="3.40.630.30">
    <property type="match status" value="1"/>
</dbReference>